<name>A0A9W8L0M2_9FUNG</name>
<dbReference type="Proteomes" id="UP001151518">
    <property type="component" value="Unassembled WGS sequence"/>
</dbReference>
<gene>
    <name evidence="2" type="ORF">GGI25_001096</name>
</gene>
<proteinExistence type="predicted"/>
<protein>
    <submittedName>
        <fullName evidence="2">Uncharacterized protein</fullName>
    </submittedName>
</protein>
<evidence type="ECO:0000313" key="2">
    <source>
        <dbReference type="EMBL" id="KAJ2679907.1"/>
    </source>
</evidence>
<feature type="compositionally biased region" description="Polar residues" evidence="1">
    <location>
        <begin position="14"/>
        <end position="25"/>
    </location>
</feature>
<evidence type="ECO:0000313" key="3">
    <source>
        <dbReference type="Proteomes" id="UP001151518"/>
    </source>
</evidence>
<dbReference type="AlphaFoldDB" id="A0A9W8L0M2"/>
<reference evidence="2" key="1">
    <citation type="submission" date="2022-07" db="EMBL/GenBank/DDBJ databases">
        <title>Phylogenomic reconstructions and comparative analyses of Kickxellomycotina fungi.</title>
        <authorList>
            <person name="Reynolds N.K."/>
            <person name="Stajich J.E."/>
            <person name="Barry K."/>
            <person name="Grigoriev I.V."/>
            <person name="Crous P."/>
            <person name="Smith M.E."/>
        </authorList>
    </citation>
    <scope>NUCLEOTIDE SEQUENCE</scope>
    <source>
        <strain evidence="2">NRRL 3115</strain>
    </source>
</reference>
<organism evidence="2 3">
    <name type="scientific">Coemansia spiralis</name>
    <dbReference type="NCBI Taxonomy" id="417178"/>
    <lineage>
        <taxon>Eukaryota</taxon>
        <taxon>Fungi</taxon>
        <taxon>Fungi incertae sedis</taxon>
        <taxon>Zoopagomycota</taxon>
        <taxon>Kickxellomycotina</taxon>
        <taxon>Kickxellomycetes</taxon>
        <taxon>Kickxellales</taxon>
        <taxon>Kickxellaceae</taxon>
        <taxon>Coemansia</taxon>
    </lineage>
</organism>
<sequence length="144" mass="15419">MNQYGTHPGGSAMPQESSYPQTTYPQVPPMSHAQTFPYSQGPPTVAMGPAPPRTGYSPPSVDYSYNQRPSRMSVGRPPTMARRRSESQTHYGHLVSEDKGDVPCSGDACGACCKYNTIGCLLCCNGWLRLCGGGTSIKNILSGK</sequence>
<accession>A0A9W8L0M2</accession>
<dbReference type="OrthoDB" id="5568547at2759"/>
<feature type="compositionally biased region" description="Polar residues" evidence="1">
    <location>
        <begin position="32"/>
        <end position="42"/>
    </location>
</feature>
<comment type="caution">
    <text evidence="2">The sequence shown here is derived from an EMBL/GenBank/DDBJ whole genome shotgun (WGS) entry which is preliminary data.</text>
</comment>
<evidence type="ECO:0000256" key="1">
    <source>
        <dbReference type="SAM" id="MobiDB-lite"/>
    </source>
</evidence>
<feature type="region of interest" description="Disordered" evidence="1">
    <location>
        <begin position="1"/>
        <end position="101"/>
    </location>
</feature>
<dbReference type="EMBL" id="JANBTW010000008">
    <property type="protein sequence ID" value="KAJ2679907.1"/>
    <property type="molecule type" value="Genomic_DNA"/>
</dbReference>